<dbReference type="InterPro" id="IPR029058">
    <property type="entry name" value="AB_hydrolase_fold"/>
</dbReference>
<gene>
    <name evidence="3" type="ORF">HMPREF1318_0833</name>
</gene>
<feature type="transmembrane region" description="Helical" evidence="2">
    <location>
        <begin position="553"/>
        <end position="574"/>
    </location>
</feature>
<feature type="transmembrane region" description="Helical" evidence="2">
    <location>
        <begin position="12"/>
        <end position="37"/>
    </location>
</feature>
<dbReference type="Pfam" id="PF00756">
    <property type="entry name" value="Esterase"/>
    <property type="match status" value="1"/>
</dbReference>
<feature type="region of interest" description="Disordered" evidence="1">
    <location>
        <begin position="115"/>
        <end position="158"/>
    </location>
</feature>
<dbReference type="GO" id="GO:0016747">
    <property type="term" value="F:acyltransferase activity, transferring groups other than amino-acyl groups"/>
    <property type="evidence" value="ECO:0007669"/>
    <property type="project" value="TreeGrafter"/>
</dbReference>
<dbReference type="AlphaFoldDB" id="J1HMN1"/>
<feature type="transmembrane region" description="Helical" evidence="2">
    <location>
        <begin position="71"/>
        <end position="92"/>
    </location>
</feature>
<keyword evidence="2" id="KW-0812">Transmembrane</keyword>
<proteinExistence type="predicted"/>
<reference evidence="3 4" key="1">
    <citation type="submission" date="2012-05" db="EMBL/GenBank/DDBJ databases">
        <authorList>
            <person name="Harkins D.M."/>
            <person name="Madupu R."/>
            <person name="Durkin A.S."/>
            <person name="Torralba M."/>
            <person name="Methe B."/>
            <person name="Sutton G.G."/>
            <person name="Nelson K.E."/>
        </authorList>
    </citation>
    <scope>NUCLEOTIDE SEQUENCE [LARGE SCALE GENOMIC DNA]</scope>
    <source>
        <strain evidence="3 4">F0489</strain>
    </source>
</reference>
<dbReference type="EMBL" id="AKFT01000023">
    <property type="protein sequence ID" value="EJF47230.1"/>
    <property type="molecule type" value="Genomic_DNA"/>
</dbReference>
<feature type="region of interest" description="Disordered" evidence="1">
    <location>
        <begin position="421"/>
        <end position="466"/>
    </location>
</feature>
<dbReference type="Proteomes" id="UP000002941">
    <property type="component" value="Unassembled WGS sequence"/>
</dbReference>
<keyword evidence="4" id="KW-1185">Reference proteome</keyword>
<dbReference type="RefSeq" id="WP_008729776.1">
    <property type="nucleotide sequence ID" value="NZ_AKFT01000023.1"/>
</dbReference>
<feature type="region of interest" description="Disordered" evidence="1">
    <location>
        <begin position="510"/>
        <end position="530"/>
    </location>
</feature>
<dbReference type="Gene3D" id="3.40.50.1820">
    <property type="entry name" value="alpha/beta hydrolase"/>
    <property type="match status" value="1"/>
</dbReference>
<protein>
    <submittedName>
        <fullName evidence="3">Esterase domain protein</fullName>
    </submittedName>
</protein>
<dbReference type="PATRIC" id="fig|1125718.3.peg.389"/>
<dbReference type="PANTHER" id="PTHR48098">
    <property type="entry name" value="ENTEROCHELIN ESTERASE-RELATED"/>
    <property type="match status" value="1"/>
</dbReference>
<keyword evidence="2" id="KW-1133">Transmembrane helix</keyword>
<organism evidence="3 4">
    <name type="scientific">Actinomyces massiliensis F0489</name>
    <dbReference type="NCBI Taxonomy" id="1125718"/>
    <lineage>
        <taxon>Bacteria</taxon>
        <taxon>Bacillati</taxon>
        <taxon>Actinomycetota</taxon>
        <taxon>Actinomycetes</taxon>
        <taxon>Actinomycetales</taxon>
        <taxon>Actinomycetaceae</taxon>
        <taxon>Actinomyces</taxon>
    </lineage>
</organism>
<accession>J1HMN1</accession>
<dbReference type="OrthoDB" id="3723842at2"/>
<dbReference type="eggNOG" id="COG0627">
    <property type="taxonomic scope" value="Bacteria"/>
</dbReference>
<dbReference type="SUPFAM" id="SSF53474">
    <property type="entry name" value="alpha/beta-Hydrolases"/>
    <property type="match status" value="1"/>
</dbReference>
<keyword evidence="2" id="KW-0472">Membrane</keyword>
<evidence type="ECO:0000313" key="4">
    <source>
        <dbReference type="Proteomes" id="UP000002941"/>
    </source>
</evidence>
<dbReference type="InterPro" id="IPR050583">
    <property type="entry name" value="Mycobacterial_A85_antigen"/>
</dbReference>
<feature type="transmembrane region" description="Helical" evidence="2">
    <location>
        <begin position="481"/>
        <end position="502"/>
    </location>
</feature>
<comment type="caution">
    <text evidence="3">The sequence shown here is derived from an EMBL/GenBank/DDBJ whole genome shotgun (WGS) entry which is preliminary data.</text>
</comment>
<evidence type="ECO:0000256" key="1">
    <source>
        <dbReference type="SAM" id="MobiDB-lite"/>
    </source>
</evidence>
<dbReference type="PANTHER" id="PTHR48098:SF1">
    <property type="entry name" value="DIACYLGLYCEROL ACYLTRANSFERASE_MYCOLYLTRANSFERASE AG85A"/>
    <property type="match status" value="1"/>
</dbReference>
<evidence type="ECO:0000256" key="2">
    <source>
        <dbReference type="SAM" id="Phobius"/>
    </source>
</evidence>
<name>J1HMN1_9ACTO</name>
<sequence>MSPLSETSVVSTGFVIGFAAVTVLALAATVLLLCWLLSRQRSAHEAGDITGHAAKHAKSASAGSALLRHRLLLAALPAVLACQLLVTGLATARINTTLRFANTLGQVVELASGSGHASGPTELAPVAGPQPTGDADGADSTPTSAGSEMPPTPDPAYVASLEATSEGGNTFKTTFHGPASGITDEVWFWTPRGYSATDGKSYNVLTLLHGVPGTADGIVPGLDLGTQLQAAIDDGRLPPTIVAVPSLNADAAQRSSPDCADIIGRAKVGTWIQEDVPRMIRATFPGVRKERQAWALGGVSSGGYCAVWTAIVRSDVYAAAGSLSGYDVPAEGGLASPELRDANTLSTLVAGRQHPPISLWLLSAQDDPLAAGTVTDLPAAVTGEDAVEVVRPPEGGHSWALWKEQTSAFLTWWAQRPDVNPDGAVLPSPSPTPSPTPTLDAAVSDVSEEAPAAEAPPAPATQEGSLGLGDRLVRSFTQIRGTGVITMVFLLTLAATLACLVAPARAAARDEAGDGGDSENDTGAAEASTGPSAWVGAARGWGRIVVHVAGRTLLLISACALAAILVGLIGNRIGAFYPTWGLAWADIGPALW</sequence>
<evidence type="ECO:0000313" key="3">
    <source>
        <dbReference type="EMBL" id="EJF47230.1"/>
    </source>
</evidence>
<dbReference type="InterPro" id="IPR000801">
    <property type="entry name" value="Esterase-like"/>
</dbReference>